<dbReference type="FunFam" id="3.20.20.70:FF:000096">
    <property type="entry name" value="Thiamine-phosphate synthase"/>
    <property type="match status" value="1"/>
</dbReference>
<dbReference type="EMBL" id="CP015029">
    <property type="protein sequence ID" value="QIM64501.1"/>
    <property type="molecule type" value="Genomic_DNA"/>
</dbReference>
<reference evidence="15 16" key="2">
    <citation type="submission" date="2018-11" db="EMBL/GenBank/DDBJ databases">
        <title>Genomic Encyclopedia of Type Strains, Phase IV (KMG-IV): sequencing the most valuable type-strain genomes for metagenomic binning, comparative biology and taxonomic classification.</title>
        <authorList>
            <person name="Goeker M."/>
        </authorList>
    </citation>
    <scope>NUCLEOTIDE SEQUENCE [LARGE SCALE GENOMIC DNA]</scope>
    <source>
        <strain evidence="15 16">DSM 25797</strain>
    </source>
</reference>
<dbReference type="EC" id="2.5.1.3" evidence="10"/>
<dbReference type="HAMAP" id="MF_00097">
    <property type="entry name" value="TMP_synthase"/>
    <property type="match status" value="1"/>
</dbReference>
<organism evidence="14 17">
    <name type="scientific">Frederiksenia canicola</name>
    <dbReference type="NCBI Taxonomy" id="123824"/>
    <lineage>
        <taxon>Bacteria</taxon>
        <taxon>Pseudomonadati</taxon>
        <taxon>Pseudomonadota</taxon>
        <taxon>Gammaproteobacteria</taxon>
        <taxon>Pasteurellales</taxon>
        <taxon>Pasteurellaceae</taxon>
        <taxon>Frederiksenia</taxon>
    </lineage>
</organism>
<evidence type="ECO:0000313" key="15">
    <source>
        <dbReference type="EMBL" id="RPE91878.1"/>
    </source>
</evidence>
<dbReference type="Pfam" id="PF02581">
    <property type="entry name" value="TMP-TENI"/>
    <property type="match status" value="1"/>
</dbReference>
<evidence type="ECO:0000313" key="17">
    <source>
        <dbReference type="Proteomes" id="UP000502287"/>
    </source>
</evidence>
<evidence type="ECO:0000256" key="11">
    <source>
        <dbReference type="RuleBase" id="RU003826"/>
    </source>
</evidence>
<evidence type="ECO:0000256" key="5">
    <source>
        <dbReference type="ARBA" id="ARBA00022842"/>
    </source>
</evidence>
<dbReference type="GO" id="GO:0000287">
    <property type="term" value="F:magnesium ion binding"/>
    <property type="evidence" value="ECO:0007669"/>
    <property type="project" value="UniProtKB-UniRule"/>
</dbReference>
<feature type="binding site" evidence="10">
    <location>
        <position position="86"/>
    </location>
    <ligand>
        <name>Mg(2+)</name>
        <dbReference type="ChEBI" id="CHEBI:18420"/>
    </ligand>
</feature>
<dbReference type="PANTHER" id="PTHR20857">
    <property type="entry name" value="THIAMINE-PHOSPHATE PYROPHOSPHORYLASE"/>
    <property type="match status" value="1"/>
</dbReference>
<dbReference type="Proteomes" id="UP000276901">
    <property type="component" value="Unassembled WGS sequence"/>
</dbReference>
<dbReference type="Gene3D" id="3.20.20.70">
    <property type="entry name" value="Aldolase class I"/>
    <property type="match status" value="1"/>
</dbReference>
<feature type="binding site" evidence="10">
    <location>
        <begin position="151"/>
        <end position="153"/>
    </location>
    <ligand>
        <name>2-[(2R,5Z)-2-carboxy-4-methylthiazol-5(2H)-ylidene]ethyl phosphate</name>
        <dbReference type="ChEBI" id="CHEBI:62899"/>
    </ligand>
</feature>
<dbReference type="Proteomes" id="UP000502287">
    <property type="component" value="Chromosome"/>
</dbReference>
<dbReference type="InterPro" id="IPR013785">
    <property type="entry name" value="Aldolase_TIM"/>
</dbReference>
<dbReference type="GO" id="GO:0005737">
    <property type="term" value="C:cytoplasm"/>
    <property type="evidence" value="ECO:0007669"/>
    <property type="project" value="TreeGrafter"/>
</dbReference>
<reference evidence="14 17" key="1">
    <citation type="submission" date="2016-03" db="EMBL/GenBank/DDBJ databases">
        <authorList>
            <person name="Hansen M.J."/>
            <person name="Bojesen A.M."/>
            <person name="Planet P."/>
        </authorList>
    </citation>
    <scope>NUCLEOTIDE SEQUENCE [LARGE SCALE GENOMIC DNA]</scope>
    <source>
        <strain evidence="14 17">HPA 21</strain>
    </source>
</reference>
<evidence type="ECO:0000256" key="1">
    <source>
        <dbReference type="ARBA" id="ARBA00003814"/>
    </source>
</evidence>
<comment type="function">
    <text evidence="1 10">Condenses 4-methyl-5-(beta-hydroxyethyl)thiazole monophosphate (THZ-P) and 2-methyl-4-amino-5-hydroxymethyl pyrimidine pyrophosphate (HMP-PP) to form thiamine monophosphate (TMP).</text>
</comment>
<feature type="binding site" evidence="10">
    <location>
        <position position="105"/>
    </location>
    <ligand>
        <name>Mg(2+)</name>
        <dbReference type="ChEBI" id="CHEBI:18420"/>
    </ligand>
</feature>
<dbReference type="SUPFAM" id="SSF51391">
    <property type="entry name" value="Thiamin phosphate synthase"/>
    <property type="match status" value="1"/>
</dbReference>
<dbReference type="GO" id="GO:0009229">
    <property type="term" value="P:thiamine diphosphate biosynthetic process"/>
    <property type="evidence" value="ECO:0007669"/>
    <property type="project" value="UniProtKB-UniRule"/>
</dbReference>
<comment type="catalytic activity">
    <reaction evidence="8 10 11">
        <text>2-(2-carboxy-4-methylthiazol-5-yl)ethyl phosphate + 4-amino-2-methyl-5-(diphosphooxymethyl)pyrimidine + 2 H(+) = thiamine phosphate + CO2 + diphosphate</text>
        <dbReference type="Rhea" id="RHEA:47848"/>
        <dbReference type="ChEBI" id="CHEBI:15378"/>
        <dbReference type="ChEBI" id="CHEBI:16526"/>
        <dbReference type="ChEBI" id="CHEBI:33019"/>
        <dbReference type="ChEBI" id="CHEBI:37575"/>
        <dbReference type="ChEBI" id="CHEBI:57841"/>
        <dbReference type="ChEBI" id="CHEBI:62890"/>
        <dbReference type="EC" id="2.5.1.3"/>
    </reaction>
</comment>
<sequence length="221" mass="23488">MQATFDVRAAMRLYFVAGSQDVAHLSGNPADNLLKVLEQALQAGITCYQFREKGAKSLQDPTACKALAIRCRDLCRQHNVPFVIDDNVKLAIEVGADGIHVGQSDMSPAEAKQRSGGKCVVGTSVNTLAQGLVAQADPHVDYFGVGPIFPTFSKEDPKPVVTPDFVTTIRQNNIDKPIVAIGGIGVDTAAMLRAKGADGVAVISAIARAEDIFATVKELLR</sequence>
<keyword evidence="5 10" id="KW-0460">Magnesium</keyword>
<proteinExistence type="inferred from homology"/>
<feature type="binding site" evidence="10">
    <location>
        <position position="154"/>
    </location>
    <ligand>
        <name>4-amino-2-methyl-5-(diphosphooxymethyl)pyrimidine</name>
        <dbReference type="ChEBI" id="CHEBI:57841"/>
    </ligand>
</feature>
<evidence type="ECO:0000256" key="3">
    <source>
        <dbReference type="ARBA" id="ARBA00022679"/>
    </source>
</evidence>
<dbReference type="KEGG" id="fcl:A4G17_03080"/>
<evidence type="ECO:0000256" key="2">
    <source>
        <dbReference type="ARBA" id="ARBA00005165"/>
    </source>
</evidence>
<feature type="binding site" evidence="10">
    <location>
        <position position="85"/>
    </location>
    <ligand>
        <name>4-amino-2-methyl-5-(diphosphooxymethyl)pyrimidine</name>
        <dbReference type="ChEBI" id="CHEBI:57841"/>
    </ligand>
</feature>
<evidence type="ECO:0000313" key="14">
    <source>
        <dbReference type="EMBL" id="QIM64501.1"/>
    </source>
</evidence>
<keyword evidence="3 10" id="KW-0808">Transferase</keyword>
<keyword evidence="16" id="KW-1185">Reference proteome</keyword>
<dbReference type="AlphaFoldDB" id="A0AAE7C1N0"/>
<evidence type="ECO:0000256" key="4">
    <source>
        <dbReference type="ARBA" id="ARBA00022723"/>
    </source>
</evidence>
<keyword evidence="6 10" id="KW-0784">Thiamine biosynthesis</keyword>
<dbReference type="RefSeq" id="WP_123957292.1">
    <property type="nucleotide sequence ID" value="NZ_CP015029.1"/>
</dbReference>
<evidence type="ECO:0000259" key="13">
    <source>
        <dbReference type="Pfam" id="PF02581"/>
    </source>
</evidence>
<feature type="binding site" evidence="10">
    <location>
        <begin position="203"/>
        <end position="204"/>
    </location>
    <ligand>
        <name>2-[(2R,5Z)-2-carboxy-4-methylthiazol-5(2H)-ylidene]ethyl phosphate</name>
        <dbReference type="ChEBI" id="CHEBI:62899"/>
    </ligand>
</feature>
<accession>A0AAE7C1N0</accession>
<evidence type="ECO:0000256" key="7">
    <source>
        <dbReference type="ARBA" id="ARBA00047334"/>
    </source>
</evidence>
<comment type="catalytic activity">
    <reaction evidence="9 10 11">
        <text>2-[(2R,5Z)-2-carboxy-4-methylthiazol-5(2H)-ylidene]ethyl phosphate + 4-amino-2-methyl-5-(diphosphooxymethyl)pyrimidine + 2 H(+) = thiamine phosphate + CO2 + diphosphate</text>
        <dbReference type="Rhea" id="RHEA:47844"/>
        <dbReference type="ChEBI" id="CHEBI:15378"/>
        <dbReference type="ChEBI" id="CHEBI:16526"/>
        <dbReference type="ChEBI" id="CHEBI:33019"/>
        <dbReference type="ChEBI" id="CHEBI:37575"/>
        <dbReference type="ChEBI" id="CHEBI:57841"/>
        <dbReference type="ChEBI" id="CHEBI:62899"/>
        <dbReference type="EC" id="2.5.1.3"/>
    </reaction>
</comment>
<dbReference type="InterPro" id="IPR036206">
    <property type="entry name" value="ThiamineP_synth_sf"/>
</dbReference>
<evidence type="ECO:0000256" key="12">
    <source>
        <dbReference type="RuleBase" id="RU004253"/>
    </source>
</evidence>
<protein>
    <recommendedName>
        <fullName evidence="10">Thiamine-phosphate synthase</fullName>
        <shortName evidence="10">TP synthase</shortName>
        <shortName evidence="10">TPS</shortName>
        <ecNumber evidence="10">2.5.1.3</ecNumber>
    </recommendedName>
    <alternativeName>
        <fullName evidence="10">Thiamine-phosphate pyrophosphorylase</fullName>
        <shortName evidence="10">TMP pyrophosphorylase</shortName>
        <shortName evidence="10">TMP-PPase</shortName>
    </alternativeName>
</protein>
<evidence type="ECO:0000313" key="16">
    <source>
        <dbReference type="Proteomes" id="UP000276901"/>
    </source>
</evidence>
<evidence type="ECO:0000256" key="9">
    <source>
        <dbReference type="ARBA" id="ARBA00047883"/>
    </source>
</evidence>
<feature type="domain" description="Thiamine phosphate synthase/TenI" evidence="13">
    <location>
        <begin position="13"/>
        <end position="206"/>
    </location>
</feature>
<dbReference type="NCBIfam" id="TIGR00693">
    <property type="entry name" value="thiE"/>
    <property type="match status" value="1"/>
</dbReference>
<feature type="binding site" evidence="10">
    <location>
        <begin position="49"/>
        <end position="53"/>
    </location>
    <ligand>
        <name>4-amino-2-methyl-5-(diphosphooxymethyl)pyrimidine</name>
        <dbReference type="ChEBI" id="CHEBI:57841"/>
    </ligand>
</feature>
<evidence type="ECO:0000256" key="10">
    <source>
        <dbReference type="HAMAP-Rule" id="MF_00097"/>
    </source>
</evidence>
<dbReference type="CDD" id="cd00564">
    <property type="entry name" value="TMP_TenI"/>
    <property type="match status" value="1"/>
</dbReference>
<gene>
    <name evidence="10" type="primary">thiE</name>
    <name evidence="14" type="ORF">A4G17_03080</name>
    <name evidence="15" type="ORF">EDC49_1670</name>
</gene>
<comment type="cofactor">
    <cofactor evidence="10">
        <name>Mg(2+)</name>
        <dbReference type="ChEBI" id="CHEBI:18420"/>
    </cofactor>
    <text evidence="10">Binds 1 Mg(2+) ion per subunit.</text>
</comment>
<comment type="pathway">
    <text evidence="2 10 12">Cofactor biosynthesis; thiamine diphosphate biosynthesis; thiamine phosphate from 4-amino-2-methyl-5-diphosphomethylpyrimidine and 4-methyl-5-(2-phosphoethyl)-thiazole: step 1/1.</text>
</comment>
<evidence type="ECO:0000256" key="6">
    <source>
        <dbReference type="ARBA" id="ARBA00022977"/>
    </source>
</evidence>
<dbReference type="GO" id="GO:0004789">
    <property type="term" value="F:thiamine-phosphate diphosphorylase activity"/>
    <property type="evidence" value="ECO:0007669"/>
    <property type="project" value="UniProtKB-UniRule"/>
</dbReference>
<keyword evidence="4 10" id="KW-0479">Metal-binding</keyword>
<feature type="binding site" evidence="10">
    <location>
        <position position="124"/>
    </location>
    <ligand>
        <name>4-amino-2-methyl-5-(diphosphooxymethyl)pyrimidine</name>
        <dbReference type="ChEBI" id="CHEBI:57841"/>
    </ligand>
</feature>
<dbReference type="EMBL" id="RKQT01000004">
    <property type="protein sequence ID" value="RPE91878.1"/>
    <property type="molecule type" value="Genomic_DNA"/>
</dbReference>
<dbReference type="GO" id="GO:0009228">
    <property type="term" value="P:thiamine biosynthetic process"/>
    <property type="evidence" value="ECO:0007669"/>
    <property type="project" value="UniProtKB-KW"/>
</dbReference>
<dbReference type="InterPro" id="IPR034291">
    <property type="entry name" value="TMP_synthase"/>
</dbReference>
<dbReference type="InterPro" id="IPR022998">
    <property type="entry name" value="ThiamineP_synth_TenI"/>
</dbReference>
<comment type="similarity">
    <text evidence="10 11">Belongs to the thiamine-phosphate synthase family.</text>
</comment>
<evidence type="ECO:0000256" key="8">
    <source>
        <dbReference type="ARBA" id="ARBA00047851"/>
    </source>
</evidence>
<name>A0AAE7C1N0_9PAST</name>
<feature type="binding site" evidence="10">
    <location>
        <position position="183"/>
    </location>
    <ligand>
        <name>2-[(2R,5Z)-2-carboxy-4-methylthiazol-5(2H)-ylidene]ethyl phosphate</name>
        <dbReference type="ChEBI" id="CHEBI:62899"/>
    </ligand>
</feature>
<comment type="catalytic activity">
    <reaction evidence="7 10 11">
        <text>4-methyl-5-(2-phosphooxyethyl)-thiazole + 4-amino-2-methyl-5-(diphosphooxymethyl)pyrimidine + H(+) = thiamine phosphate + diphosphate</text>
        <dbReference type="Rhea" id="RHEA:22328"/>
        <dbReference type="ChEBI" id="CHEBI:15378"/>
        <dbReference type="ChEBI" id="CHEBI:33019"/>
        <dbReference type="ChEBI" id="CHEBI:37575"/>
        <dbReference type="ChEBI" id="CHEBI:57841"/>
        <dbReference type="ChEBI" id="CHEBI:58296"/>
        <dbReference type="EC" id="2.5.1.3"/>
    </reaction>
</comment>
<dbReference type="PANTHER" id="PTHR20857:SF15">
    <property type="entry name" value="THIAMINE-PHOSPHATE SYNTHASE"/>
    <property type="match status" value="1"/>
</dbReference>